<feature type="region of interest" description="Disordered" evidence="3">
    <location>
        <begin position="1"/>
        <end position="23"/>
    </location>
</feature>
<dbReference type="PRINTS" id="PR00385">
    <property type="entry name" value="P450"/>
</dbReference>
<dbReference type="SUPFAM" id="SSF48264">
    <property type="entry name" value="Cytochrome P450"/>
    <property type="match status" value="1"/>
</dbReference>
<dbReference type="InterPro" id="IPR001128">
    <property type="entry name" value="Cyt_P450"/>
</dbReference>
<name>A0ABW6GEV3_9ACTN</name>
<keyword evidence="2" id="KW-0479">Metal-binding</keyword>
<accession>A0ABW6GEV3</accession>
<keyword evidence="2" id="KW-0503">Monooxygenase</keyword>
<dbReference type="PROSITE" id="PS00086">
    <property type="entry name" value="CYTOCHROME_P450"/>
    <property type="match status" value="1"/>
</dbReference>
<keyword evidence="2" id="KW-0349">Heme</keyword>
<feature type="compositionally biased region" description="Pro residues" evidence="3">
    <location>
        <begin position="1"/>
        <end position="14"/>
    </location>
</feature>
<proteinExistence type="inferred from homology"/>
<protein>
    <submittedName>
        <fullName evidence="4">Cytochrome P450</fullName>
    </submittedName>
</protein>
<evidence type="ECO:0000313" key="5">
    <source>
        <dbReference type="Proteomes" id="UP001599542"/>
    </source>
</evidence>
<evidence type="ECO:0000256" key="1">
    <source>
        <dbReference type="ARBA" id="ARBA00010617"/>
    </source>
</evidence>
<evidence type="ECO:0000256" key="2">
    <source>
        <dbReference type="RuleBase" id="RU000461"/>
    </source>
</evidence>
<sequence>MSTAEPPPPPPAAPAAPRCPVLDPAGGALHAEAAGLRARGPAVRVELPGGGAAWAVTGYAAMQALAADPRVSRDFRHWPGAGEAPEGWVLAPFAFQDTFANTHGAEHRRARARIAPAFSPRRVEAMRPQVRATADRLVGALAELPPGASADLRQALALPLAMTVICDLFGVPDELRGPLGRAIDTVMDSSLGQDASLAAQAELGLRMVELVAHKRAHPAADLTGDLLLADGPDGRPMPEPELLGTLFAMVGAGYETAVNLITSAALALLTHPQELARLRAGAIGWSDVIEETLRVEGPVMYLPLRYALADLDLGGGVVIPEGDPVVLGFAAAGRDPARHPDRPEVFDPARADKAHLAFGHGPHFCLGAHLARLEAETALSTLFERLPDLALADPERPPARIPSMIVNGPAALEVVPRPAGG</sequence>
<dbReference type="Pfam" id="PF00067">
    <property type="entry name" value="p450"/>
    <property type="match status" value="1"/>
</dbReference>
<dbReference type="PANTHER" id="PTHR46696">
    <property type="entry name" value="P450, PUTATIVE (EUROFUNG)-RELATED"/>
    <property type="match status" value="1"/>
</dbReference>
<dbReference type="PANTHER" id="PTHR46696:SF1">
    <property type="entry name" value="CYTOCHROME P450 YJIB-RELATED"/>
    <property type="match status" value="1"/>
</dbReference>
<gene>
    <name evidence="4" type="ORF">ACFW6T_04515</name>
</gene>
<dbReference type="InterPro" id="IPR002397">
    <property type="entry name" value="Cyt_P450_B"/>
</dbReference>
<keyword evidence="2" id="KW-0560">Oxidoreductase</keyword>
<organism evidence="4 5">
    <name type="scientific">Kitasatospora phosalacinea</name>
    <dbReference type="NCBI Taxonomy" id="2065"/>
    <lineage>
        <taxon>Bacteria</taxon>
        <taxon>Bacillati</taxon>
        <taxon>Actinomycetota</taxon>
        <taxon>Actinomycetes</taxon>
        <taxon>Kitasatosporales</taxon>
        <taxon>Streptomycetaceae</taxon>
        <taxon>Kitasatospora</taxon>
    </lineage>
</organism>
<dbReference type="RefSeq" id="WP_380320440.1">
    <property type="nucleotide sequence ID" value="NZ_JBHYPW010000011.1"/>
</dbReference>
<dbReference type="PRINTS" id="PR00359">
    <property type="entry name" value="BP450"/>
</dbReference>
<evidence type="ECO:0000313" key="4">
    <source>
        <dbReference type="EMBL" id="MFE1351235.1"/>
    </source>
</evidence>
<evidence type="ECO:0000256" key="3">
    <source>
        <dbReference type="SAM" id="MobiDB-lite"/>
    </source>
</evidence>
<keyword evidence="2" id="KW-0408">Iron</keyword>
<keyword evidence="5" id="KW-1185">Reference proteome</keyword>
<reference evidence="4 5" key="1">
    <citation type="submission" date="2024-09" db="EMBL/GenBank/DDBJ databases">
        <title>The Natural Products Discovery Center: Release of the First 8490 Sequenced Strains for Exploring Actinobacteria Biosynthetic Diversity.</title>
        <authorList>
            <person name="Kalkreuter E."/>
            <person name="Kautsar S.A."/>
            <person name="Yang D."/>
            <person name="Bader C.D."/>
            <person name="Teijaro C.N."/>
            <person name="Fluegel L."/>
            <person name="Davis C.M."/>
            <person name="Simpson J.R."/>
            <person name="Lauterbach L."/>
            <person name="Steele A.D."/>
            <person name="Gui C."/>
            <person name="Meng S."/>
            <person name="Li G."/>
            <person name="Viehrig K."/>
            <person name="Ye F."/>
            <person name="Su P."/>
            <person name="Kiefer A.F."/>
            <person name="Nichols A."/>
            <person name="Cepeda A.J."/>
            <person name="Yan W."/>
            <person name="Fan B."/>
            <person name="Jiang Y."/>
            <person name="Adhikari A."/>
            <person name="Zheng C.-J."/>
            <person name="Schuster L."/>
            <person name="Cowan T.M."/>
            <person name="Smanski M.J."/>
            <person name="Chevrette M.G."/>
            <person name="De Carvalho L.P.S."/>
            <person name="Shen B."/>
        </authorList>
    </citation>
    <scope>NUCLEOTIDE SEQUENCE [LARGE SCALE GENOMIC DNA]</scope>
    <source>
        <strain evidence="4 5">NPDC058753</strain>
    </source>
</reference>
<comment type="caution">
    <text evidence="4">The sequence shown here is derived from an EMBL/GenBank/DDBJ whole genome shotgun (WGS) entry which is preliminary data.</text>
</comment>
<comment type="similarity">
    <text evidence="1 2">Belongs to the cytochrome P450 family.</text>
</comment>
<dbReference type="InterPro" id="IPR017972">
    <property type="entry name" value="Cyt_P450_CS"/>
</dbReference>
<dbReference type="EMBL" id="JBHYPX010000005">
    <property type="protein sequence ID" value="MFE1351235.1"/>
    <property type="molecule type" value="Genomic_DNA"/>
</dbReference>
<dbReference type="CDD" id="cd11029">
    <property type="entry name" value="CYP107-like"/>
    <property type="match status" value="1"/>
</dbReference>
<dbReference type="InterPro" id="IPR036396">
    <property type="entry name" value="Cyt_P450_sf"/>
</dbReference>
<dbReference type="Proteomes" id="UP001599542">
    <property type="component" value="Unassembled WGS sequence"/>
</dbReference>
<dbReference type="Gene3D" id="1.10.630.10">
    <property type="entry name" value="Cytochrome P450"/>
    <property type="match status" value="1"/>
</dbReference>